<dbReference type="EC" id="1.14.11.80" evidence="1"/>
<comment type="catalytic activity">
    <reaction evidence="1">
        <text>a 5-formyl-2'-deoxycytidine in DNA + 2-oxoglutarate + O2 = a 5-carboxyl-2'-deoxycytidine in DNA + succinate + CO2 + H(+)</text>
        <dbReference type="Rhea" id="RHEA:53832"/>
        <dbReference type="Rhea" id="RHEA-COMP:13656"/>
        <dbReference type="Rhea" id="RHEA-COMP:13657"/>
        <dbReference type="ChEBI" id="CHEBI:15378"/>
        <dbReference type="ChEBI" id="CHEBI:15379"/>
        <dbReference type="ChEBI" id="CHEBI:16526"/>
        <dbReference type="ChEBI" id="CHEBI:16810"/>
        <dbReference type="ChEBI" id="CHEBI:30031"/>
        <dbReference type="ChEBI" id="CHEBI:137731"/>
        <dbReference type="ChEBI" id="CHEBI:137732"/>
        <dbReference type="EC" id="1.14.11.80"/>
    </reaction>
</comment>
<dbReference type="STRING" id="10029.G3IG60"/>
<dbReference type="GO" id="GO:0070579">
    <property type="term" value="F:DNA 5-methylcytosine dioxygenase activity"/>
    <property type="evidence" value="ECO:0007669"/>
    <property type="project" value="UniProtKB-UniRule"/>
</dbReference>
<reference evidence="4" key="1">
    <citation type="journal article" date="2011" name="Nat. Biotechnol.">
        <title>The genomic sequence of the Chinese hamster ovary (CHO)-K1 cell line.</title>
        <authorList>
            <person name="Xu X."/>
            <person name="Nagarajan H."/>
            <person name="Lewis N.E."/>
            <person name="Pan S."/>
            <person name="Cai Z."/>
            <person name="Liu X."/>
            <person name="Chen W."/>
            <person name="Xie M."/>
            <person name="Wang W."/>
            <person name="Hammond S."/>
            <person name="Andersen M.R."/>
            <person name="Neff N."/>
            <person name="Passarelli B."/>
            <person name="Koh W."/>
            <person name="Fan H.C."/>
            <person name="Wang J."/>
            <person name="Gui Y."/>
            <person name="Lee K.H."/>
            <person name="Betenbaugh M.J."/>
            <person name="Quake S.R."/>
            <person name="Famili I."/>
            <person name="Palsson B.O."/>
            <person name="Wang J."/>
        </authorList>
    </citation>
    <scope>NUCLEOTIDE SEQUENCE [LARGE SCALE GENOMIC DNA]</scope>
    <source>
        <strain evidence="4">CHO K1 cell line</strain>
    </source>
</reference>
<evidence type="ECO:0000313" key="3">
    <source>
        <dbReference type="EMBL" id="EGW10014.1"/>
    </source>
</evidence>
<keyword evidence="1" id="KW-0560">Oxidoreductase</keyword>
<comment type="catalytic activity">
    <reaction evidence="1">
        <text>a 5-hydroxymethyl-2'-deoxycytidine in DNA + 2-oxoglutarate + O2 = a 5-formyl-2'-deoxycytidine in DNA + succinate + CO2 + H2O</text>
        <dbReference type="Rhea" id="RHEA:53828"/>
        <dbReference type="Rhea" id="RHEA-COMP:13315"/>
        <dbReference type="Rhea" id="RHEA-COMP:13656"/>
        <dbReference type="ChEBI" id="CHEBI:15377"/>
        <dbReference type="ChEBI" id="CHEBI:15379"/>
        <dbReference type="ChEBI" id="CHEBI:16526"/>
        <dbReference type="ChEBI" id="CHEBI:16810"/>
        <dbReference type="ChEBI" id="CHEBI:30031"/>
        <dbReference type="ChEBI" id="CHEBI:136731"/>
        <dbReference type="ChEBI" id="CHEBI:137731"/>
        <dbReference type="EC" id="1.14.11.80"/>
    </reaction>
</comment>
<proteinExistence type="inferred from homology"/>
<dbReference type="Proteomes" id="UP000001075">
    <property type="component" value="Unassembled WGS sequence"/>
</dbReference>
<dbReference type="EMBL" id="JH002512">
    <property type="protein sequence ID" value="EGW10014.1"/>
    <property type="molecule type" value="Genomic_DNA"/>
</dbReference>
<dbReference type="AlphaFoldDB" id="G3IG60"/>
<dbReference type="InterPro" id="IPR040175">
    <property type="entry name" value="TET1/2/3"/>
</dbReference>
<dbReference type="PANTHER" id="PTHR23358:SF3">
    <property type="entry name" value="METHYLCYTOSINE DIOXYGENASE TET2"/>
    <property type="match status" value="1"/>
</dbReference>
<keyword evidence="1" id="KW-0408">Iron</keyword>
<dbReference type="InParanoid" id="G3IG60"/>
<dbReference type="GO" id="GO:0040029">
    <property type="term" value="P:epigenetic regulation of gene expression"/>
    <property type="evidence" value="ECO:0007669"/>
    <property type="project" value="InterPro"/>
</dbReference>
<gene>
    <name evidence="3" type="ORF">I79_022741</name>
</gene>
<dbReference type="GO" id="GO:0045944">
    <property type="term" value="P:positive regulation of transcription by RNA polymerase II"/>
    <property type="evidence" value="ECO:0007669"/>
    <property type="project" value="TreeGrafter"/>
</dbReference>
<comment type="catalytic activity">
    <reaction evidence="1">
        <text>a 5-methyl-2'-deoxycytidine in DNA + 2-oxoglutarate + O2 = a 5-hydroxymethyl-2'-deoxycytidine in DNA + succinate + CO2</text>
        <dbReference type="Rhea" id="RHEA:52636"/>
        <dbReference type="Rhea" id="RHEA-COMP:11370"/>
        <dbReference type="Rhea" id="RHEA-COMP:13315"/>
        <dbReference type="ChEBI" id="CHEBI:15379"/>
        <dbReference type="ChEBI" id="CHEBI:16526"/>
        <dbReference type="ChEBI" id="CHEBI:16810"/>
        <dbReference type="ChEBI" id="CHEBI:30031"/>
        <dbReference type="ChEBI" id="CHEBI:85454"/>
        <dbReference type="ChEBI" id="CHEBI:136731"/>
        <dbReference type="EC" id="1.14.11.80"/>
    </reaction>
</comment>
<feature type="region of interest" description="Disordered" evidence="2">
    <location>
        <begin position="61"/>
        <end position="80"/>
    </location>
</feature>
<keyword evidence="1" id="KW-0862">Zinc</keyword>
<feature type="compositionally biased region" description="Basic and acidic residues" evidence="2">
    <location>
        <begin position="63"/>
        <end position="79"/>
    </location>
</feature>
<name>G3IG60_CRIGR</name>
<accession>G3IG60</accession>
<dbReference type="GO" id="GO:0005634">
    <property type="term" value="C:nucleus"/>
    <property type="evidence" value="ECO:0007669"/>
    <property type="project" value="UniProtKB-UniRule"/>
</dbReference>
<dbReference type="GO" id="GO:0141166">
    <property type="term" value="P:chromosomal 5-methylcytosine DNA demethylation pathway"/>
    <property type="evidence" value="ECO:0007669"/>
    <property type="project" value="UniProtKB-UniRule"/>
</dbReference>
<sequence>MAKMAATISRFVCLPACWMKTERRTLADIIMEKLTEKQTEVETVMSEVSGFLCLSWTPGSWRSTEESGSHGKGVKREPTELQELSEPSYLGFIQSLAENTGFMTTDSTVTISPYAFTQVTGPYNRYA</sequence>
<dbReference type="GO" id="GO:0008270">
    <property type="term" value="F:zinc ion binding"/>
    <property type="evidence" value="ECO:0007669"/>
    <property type="project" value="UniProtKB-UniRule"/>
</dbReference>
<comment type="similarity">
    <text evidence="1">Belongs to the TET family.</text>
</comment>
<dbReference type="GO" id="GO:0030099">
    <property type="term" value="P:myeloid cell differentiation"/>
    <property type="evidence" value="ECO:0007669"/>
    <property type="project" value="TreeGrafter"/>
</dbReference>
<evidence type="ECO:0000256" key="2">
    <source>
        <dbReference type="SAM" id="MobiDB-lite"/>
    </source>
</evidence>
<keyword evidence="1" id="KW-0479">Metal-binding</keyword>
<evidence type="ECO:0000313" key="4">
    <source>
        <dbReference type="Proteomes" id="UP000001075"/>
    </source>
</evidence>
<protein>
    <recommendedName>
        <fullName evidence="1">Methylcytosine dioxygenase TET</fullName>
        <ecNumber evidence="1">1.14.11.80</ecNumber>
    </recommendedName>
</protein>
<dbReference type="PANTHER" id="PTHR23358">
    <property type="entry name" value="METHYLCYTOSINE DIOXYGENASE TET"/>
    <property type="match status" value="1"/>
</dbReference>
<comment type="function">
    <text evidence="1">Dioxygenase that catalyzes the conversion of the modified genomic base 5-methylcytosine (5mC) into 5-hydroxymethylcytosine (5hmC) and plays a key role in epigenetic chromatin reprogramming during embryonic development.</text>
</comment>
<comment type="cofactor">
    <cofactor evidence="1">
        <name>Fe(2+)</name>
        <dbReference type="ChEBI" id="CHEBI:29033"/>
    </cofactor>
    <text evidence="1">Binds 1 Fe(2+) ion per subunit.</text>
</comment>
<comment type="cofactor">
    <cofactor evidence="1">
        <name>Zn(2+)</name>
        <dbReference type="ChEBI" id="CHEBI:29105"/>
    </cofactor>
    <text evidence="1">The zinc ions have a structural role.</text>
</comment>
<keyword evidence="1 3" id="KW-0223">Dioxygenase</keyword>
<organism evidence="3 4">
    <name type="scientific">Cricetulus griseus</name>
    <name type="common">Chinese hamster</name>
    <name type="synonym">Cricetulus barabensis griseus</name>
    <dbReference type="NCBI Taxonomy" id="10029"/>
    <lineage>
        <taxon>Eukaryota</taxon>
        <taxon>Metazoa</taxon>
        <taxon>Chordata</taxon>
        <taxon>Craniata</taxon>
        <taxon>Vertebrata</taxon>
        <taxon>Euteleostomi</taxon>
        <taxon>Mammalia</taxon>
        <taxon>Eutheria</taxon>
        <taxon>Euarchontoglires</taxon>
        <taxon>Glires</taxon>
        <taxon>Rodentia</taxon>
        <taxon>Myomorpha</taxon>
        <taxon>Muroidea</taxon>
        <taxon>Cricetidae</taxon>
        <taxon>Cricetinae</taxon>
        <taxon>Cricetulus</taxon>
    </lineage>
</organism>
<evidence type="ECO:0000256" key="1">
    <source>
        <dbReference type="RuleBase" id="RU367064"/>
    </source>
</evidence>